<evidence type="ECO:0000313" key="13">
    <source>
        <dbReference type="EMBL" id="KKJ01320.1"/>
    </source>
</evidence>
<feature type="transmembrane region" description="Helical" evidence="10">
    <location>
        <begin position="103"/>
        <end position="121"/>
    </location>
</feature>
<feature type="transmembrane region" description="Helical" evidence="10">
    <location>
        <begin position="128"/>
        <end position="145"/>
    </location>
</feature>
<organism evidence="13 14">
    <name type="scientific">Prochlorothrix hollandica PCC 9006 = CALU 1027</name>
    <dbReference type="NCBI Taxonomy" id="317619"/>
    <lineage>
        <taxon>Bacteria</taxon>
        <taxon>Bacillati</taxon>
        <taxon>Cyanobacteriota</taxon>
        <taxon>Cyanophyceae</taxon>
        <taxon>Prochlorotrichales</taxon>
        <taxon>Prochlorotrichaceae</taxon>
        <taxon>Prochlorothrix</taxon>
    </lineage>
</organism>
<name>A0A0M2PYV1_PROHO</name>
<gene>
    <name evidence="13" type="ORF">PROH_02900</name>
</gene>
<evidence type="ECO:0000256" key="2">
    <source>
        <dbReference type="ARBA" id="ARBA00004922"/>
    </source>
</evidence>
<evidence type="ECO:0000256" key="8">
    <source>
        <dbReference type="ARBA" id="ARBA00023136"/>
    </source>
</evidence>
<evidence type="ECO:0000256" key="3">
    <source>
        <dbReference type="ARBA" id="ARBA00007222"/>
    </source>
</evidence>
<feature type="domain" description="Protein O-mannosyl-transferase C-terminal four TM" evidence="12">
    <location>
        <begin position="297"/>
        <end position="517"/>
    </location>
</feature>
<keyword evidence="8 10" id="KW-0472">Membrane</keyword>
<dbReference type="Proteomes" id="UP000034681">
    <property type="component" value="Unassembled WGS sequence"/>
</dbReference>
<dbReference type="EC" id="2.4.1.-" evidence="10"/>
<dbReference type="EMBL" id="AJTX02000002">
    <property type="protein sequence ID" value="KKJ01320.1"/>
    <property type="molecule type" value="Genomic_DNA"/>
</dbReference>
<dbReference type="UniPathway" id="UPA00378"/>
<sequence>MNPKLRTVYQRHGFALGLGLIFVISCGLRFWGLSRFPALVFDEVYFAQFAQDYLTQTPFFDNHPPLGKYFIALGMWLSQGLPIAGAAVTEVDGFRWVTWGYRWMNALVGSLLPLLGAAIAYELSQRRSYALVAAALMACDGLLLVESRYALINVYILALGLAGQWAFLRAVGGGRRSARGRGSGPWLLVSGLLCGASVAVKWNGLGFLLGLYGWWAVVRWGGGLYRYLGQRLLPPSPLFAPHLRRSPPSLPPSPLPDPWRSLQAVTLGDLLVSLAVVPFLIYRWVWVPHLGLNPEYDFWQSQTQGLSSHAHVGSGRDVHPYCSPWWSWTLLVRPVAYWYQTEVRDGKTWVYDVHALGNPLLWWLSAWAILFVVLSLAWGIGGWLVSVGGPWGVGVGLPRSSALMSSSPSPWDRLEMNGSDLWILGYLLLNYGANWIPWAGVSRCLFLYHHMAASIYGFLILGWLLDRWFRSGRSLLWWAAALALGSIVLALIYWLPIYLGLPLEESVFRSRIWFKSWY</sequence>
<keyword evidence="5 10" id="KW-0808">Transferase</keyword>
<dbReference type="Pfam" id="PF02366">
    <property type="entry name" value="PMT"/>
    <property type="match status" value="1"/>
</dbReference>
<feature type="transmembrane region" description="Helical" evidence="10">
    <location>
        <begin position="206"/>
        <end position="228"/>
    </location>
</feature>
<feature type="transmembrane region" description="Helical" evidence="10">
    <location>
        <begin position="477"/>
        <end position="499"/>
    </location>
</feature>
<evidence type="ECO:0000256" key="1">
    <source>
        <dbReference type="ARBA" id="ARBA00004127"/>
    </source>
</evidence>
<feature type="transmembrane region" description="Helical" evidence="10">
    <location>
        <begin position="446"/>
        <end position="465"/>
    </location>
</feature>
<evidence type="ECO:0000256" key="7">
    <source>
        <dbReference type="ARBA" id="ARBA00022989"/>
    </source>
</evidence>
<dbReference type="InterPro" id="IPR032421">
    <property type="entry name" value="PMT_4TMC"/>
</dbReference>
<dbReference type="GO" id="GO:0004169">
    <property type="term" value="F:dolichyl-phosphate-mannose-protein mannosyltransferase activity"/>
    <property type="evidence" value="ECO:0007669"/>
    <property type="project" value="UniProtKB-UniRule"/>
</dbReference>
<feature type="transmembrane region" description="Helical" evidence="10">
    <location>
        <begin position="360"/>
        <end position="385"/>
    </location>
</feature>
<comment type="subcellular location">
    <subcellularLocation>
        <location evidence="10">Cell membrane</location>
    </subcellularLocation>
    <subcellularLocation>
        <location evidence="1">Endomembrane system</location>
        <topology evidence="1">Multi-pass membrane protein</topology>
    </subcellularLocation>
</comment>
<evidence type="ECO:0000256" key="5">
    <source>
        <dbReference type="ARBA" id="ARBA00022679"/>
    </source>
</evidence>
<comment type="caution">
    <text evidence="13">The sequence shown here is derived from an EMBL/GenBank/DDBJ whole genome shotgun (WGS) entry which is preliminary data.</text>
</comment>
<dbReference type="PROSITE" id="PS51257">
    <property type="entry name" value="PROKAR_LIPOPROTEIN"/>
    <property type="match status" value="1"/>
</dbReference>
<feature type="transmembrane region" description="Helical" evidence="10">
    <location>
        <begin position="264"/>
        <end position="285"/>
    </location>
</feature>
<dbReference type="STRING" id="317619.GCA_000332315_03775"/>
<evidence type="ECO:0000256" key="10">
    <source>
        <dbReference type="RuleBase" id="RU367007"/>
    </source>
</evidence>
<dbReference type="RefSeq" id="WP_017713953.1">
    <property type="nucleotide sequence ID" value="NZ_KB235941.1"/>
</dbReference>
<dbReference type="AlphaFoldDB" id="A0A0M2PYV1"/>
<protein>
    <recommendedName>
        <fullName evidence="9 10">Polyprenol-phosphate-mannose--protein mannosyltransferase</fullName>
        <ecNumber evidence="10">2.4.1.-</ecNumber>
    </recommendedName>
</protein>
<evidence type="ECO:0000259" key="11">
    <source>
        <dbReference type="Pfam" id="PF02366"/>
    </source>
</evidence>
<keyword evidence="4 10" id="KW-0328">Glycosyltransferase</keyword>
<reference evidence="13" key="1">
    <citation type="submission" date="2012-04" db="EMBL/GenBank/DDBJ databases">
        <authorList>
            <person name="Borisov I.G."/>
            <person name="Ivanikova N.V."/>
            <person name="Pinevich A.V."/>
        </authorList>
    </citation>
    <scope>NUCLEOTIDE SEQUENCE</scope>
    <source>
        <strain evidence="13">CALU 1027</strain>
    </source>
</reference>
<dbReference type="OrthoDB" id="9776737at2"/>
<comment type="pathway">
    <text evidence="2 10">Protein modification; protein glycosylation.</text>
</comment>
<feature type="transmembrane region" description="Helical" evidence="10">
    <location>
        <begin position="151"/>
        <end position="171"/>
    </location>
</feature>
<comment type="similarity">
    <text evidence="3 10">Belongs to the glycosyltransferase 39 family.</text>
</comment>
<keyword evidence="10" id="KW-1003">Cell membrane</keyword>
<feature type="transmembrane region" description="Helical" evidence="10">
    <location>
        <begin position="421"/>
        <end position="440"/>
    </location>
</feature>
<feature type="domain" description="ArnT-like N-terminal" evidence="11">
    <location>
        <begin position="21"/>
        <end position="220"/>
    </location>
</feature>
<evidence type="ECO:0000256" key="6">
    <source>
        <dbReference type="ARBA" id="ARBA00022692"/>
    </source>
</evidence>
<keyword evidence="7 10" id="KW-1133">Transmembrane helix</keyword>
<dbReference type="GO" id="GO:0005886">
    <property type="term" value="C:plasma membrane"/>
    <property type="evidence" value="ECO:0007669"/>
    <property type="project" value="UniProtKB-SubCell"/>
</dbReference>
<dbReference type="Pfam" id="PF16192">
    <property type="entry name" value="PMT_4TMC"/>
    <property type="match status" value="1"/>
</dbReference>
<feature type="transmembrane region" description="Helical" evidence="10">
    <location>
        <begin position="12"/>
        <end position="31"/>
    </location>
</feature>
<dbReference type="InterPro" id="IPR003342">
    <property type="entry name" value="ArnT-like_N"/>
</dbReference>
<evidence type="ECO:0000256" key="4">
    <source>
        <dbReference type="ARBA" id="ARBA00022676"/>
    </source>
</evidence>
<evidence type="ECO:0000259" key="12">
    <source>
        <dbReference type="Pfam" id="PF16192"/>
    </source>
</evidence>
<comment type="function">
    <text evidence="10">Protein O-mannosyltransferase that catalyzes the transfer of a single mannose residue from a polyprenol phospho-mannosyl lipidic donor to the hydroxyl group of selected serine and threonine residues in acceptor proteins.</text>
</comment>
<evidence type="ECO:0000256" key="9">
    <source>
        <dbReference type="ARBA" id="ARBA00093617"/>
    </source>
</evidence>
<dbReference type="GO" id="GO:0012505">
    <property type="term" value="C:endomembrane system"/>
    <property type="evidence" value="ECO:0007669"/>
    <property type="project" value="UniProtKB-SubCell"/>
</dbReference>
<dbReference type="InterPro" id="IPR027005">
    <property type="entry name" value="PMT-like"/>
</dbReference>
<proteinExistence type="inferred from homology"/>
<dbReference type="PANTHER" id="PTHR10050">
    <property type="entry name" value="DOLICHYL-PHOSPHATE-MANNOSE--PROTEIN MANNOSYLTRANSFERASE"/>
    <property type="match status" value="1"/>
</dbReference>
<accession>A0A0M2PYV1</accession>
<evidence type="ECO:0000313" key="14">
    <source>
        <dbReference type="Proteomes" id="UP000034681"/>
    </source>
</evidence>
<keyword evidence="14" id="KW-1185">Reference proteome</keyword>
<dbReference type="PANTHER" id="PTHR10050:SF46">
    <property type="entry name" value="PROTEIN O-MANNOSYL-TRANSFERASE 2"/>
    <property type="match status" value="1"/>
</dbReference>
<keyword evidence="6 10" id="KW-0812">Transmembrane</keyword>
<dbReference type="eggNOG" id="COG1928">
    <property type="taxonomic scope" value="Bacteria"/>
</dbReference>